<dbReference type="RefSeq" id="XP_021860473.2">
    <property type="nucleotide sequence ID" value="XM_022004781.2"/>
</dbReference>
<dbReference type="PANTHER" id="PTHR31713:SF43">
    <property type="entry name" value="CALMODULIN-BINDING PROTEIN 60 G"/>
    <property type="match status" value="1"/>
</dbReference>
<evidence type="ECO:0000313" key="5">
    <source>
        <dbReference type="RefSeq" id="XP_021860473.2"/>
    </source>
</evidence>
<gene>
    <name evidence="5" type="primary">LOC110799514</name>
</gene>
<dbReference type="InterPro" id="IPR046831">
    <property type="entry name" value="Calmodulin_bind_N"/>
</dbReference>
<dbReference type="Pfam" id="PF20451">
    <property type="entry name" value="Calmod_bind_M"/>
    <property type="match status" value="1"/>
</dbReference>
<reference evidence="4" key="1">
    <citation type="journal article" date="2021" name="Nat. Commun.">
        <title>Genomic analyses provide insights into spinach domestication and the genetic basis of agronomic traits.</title>
        <authorList>
            <person name="Cai X."/>
            <person name="Sun X."/>
            <person name="Xu C."/>
            <person name="Sun H."/>
            <person name="Wang X."/>
            <person name="Ge C."/>
            <person name="Zhang Z."/>
            <person name="Wang Q."/>
            <person name="Fei Z."/>
            <person name="Jiao C."/>
            <person name="Wang Q."/>
        </authorList>
    </citation>
    <scope>NUCLEOTIDE SEQUENCE [LARGE SCALE GENOMIC DNA]</scope>
    <source>
        <strain evidence="4">cv. Varoflay</strain>
    </source>
</reference>
<dbReference type="GeneID" id="110799514"/>
<reference evidence="5" key="2">
    <citation type="submission" date="2025-08" db="UniProtKB">
        <authorList>
            <consortium name="RefSeq"/>
        </authorList>
    </citation>
    <scope>IDENTIFICATION</scope>
    <source>
        <tissue evidence="5">Leaf</tissue>
    </source>
</reference>
<accession>A0A9R0J324</accession>
<organism evidence="4 5">
    <name type="scientific">Spinacia oleracea</name>
    <name type="common">Spinach</name>
    <dbReference type="NCBI Taxonomy" id="3562"/>
    <lineage>
        <taxon>Eukaryota</taxon>
        <taxon>Viridiplantae</taxon>
        <taxon>Streptophyta</taxon>
        <taxon>Embryophyta</taxon>
        <taxon>Tracheophyta</taxon>
        <taxon>Spermatophyta</taxon>
        <taxon>Magnoliopsida</taxon>
        <taxon>eudicotyledons</taxon>
        <taxon>Gunneridae</taxon>
        <taxon>Pentapetalae</taxon>
        <taxon>Caryophyllales</taxon>
        <taxon>Chenopodiaceae</taxon>
        <taxon>Chenopodioideae</taxon>
        <taxon>Anserineae</taxon>
        <taxon>Spinacia</taxon>
    </lineage>
</organism>
<dbReference type="KEGG" id="soe:110799514"/>
<protein>
    <submittedName>
        <fullName evidence="5">Calmodulin-binding protein 60 B</fullName>
    </submittedName>
</protein>
<dbReference type="GO" id="GO:0003700">
    <property type="term" value="F:DNA-binding transcription factor activity"/>
    <property type="evidence" value="ECO:0000318"/>
    <property type="project" value="GO_Central"/>
</dbReference>
<dbReference type="InterPro" id="IPR012416">
    <property type="entry name" value="CBP60"/>
</dbReference>
<dbReference type="GO" id="GO:0080142">
    <property type="term" value="P:regulation of salicylic acid biosynthetic process"/>
    <property type="evidence" value="ECO:0000318"/>
    <property type="project" value="GO_Central"/>
</dbReference>
<evidence type="ECO:0000259" key="2">
    <source>
        <dbReference type="Pfam" id="PF07887"/>
    </source>
</evidence>
<dbReference type="GO" id="GO:0043565">
    <property type="term" value="F:sequence-specific DNA binding"/>
    <property type="evidence" value="ECO:0000318"/>
    <property type="project" value="GO_Central"/>
</dbReference>
<dbReference type="InterPro" id="IPR046830">
    <property type="entry name" value="Calmod_bind_M"/>
</dbReference>
<sequence length="458" mass="51460">MAPKRGLSGVSEDGNNNNGQYHHTKHSNHCLMFTKYLFKDKSWPQKYSAQLENIIRKMVREGVDDAVQRSPLSNSISNSRSFPSRINPSESRQFKLQFDGELPRTLFTGNKVKAEGPSPVKILLLDAVSGHPIKDGPLSSIKVEIVVLHGHFKAEQLEEWTKKDFCTHMVLKRNNKGSLLVGQCVIALQNGIGFVDNVCFTDNSSWGRTKRFRLGAKVVAEEDQVKEAVSRPFQVKDRRGETYQKHDIPSLDDEVWRLCWIAKDGKICKKLEENEIYKVKDFITQYHSNESLLRSIVEVSPKKWKEIIQHATSCFSGDVDACMNLNNSAQINIPSGSAINPITVPCSNLQPLCVNDQQILQMSQFHAGEHSNQLPDQSMDFDNSFLEGAYTGLPNDVHLPYQDYSMPSSSSTMFNVQTSSWPPDQLFTEEATRMLSSIHLVSANASETANPKAGAEER</sequence>
<evidence type="ECO:0000256" key="1">
    <source>
        <dbReference type="SAM" id="MobiDB-lite"/>
    </source>
</evidence>
<proteinExistence type="predicted"/>
<dbReference type="Pfam" id="PF07887">
    <property type="entry name" value="Calmodulin_bind"/>
    <property type="match status" value="1"/>
</dbReference>
<feature type="domain" description="Calmodulin binding protein central" evidence="3">
    <location>
        <begin position="251"/>
        <end position="314"/>
    </location>
</feature>
<name>A0A9R0J324_SPIOL</name>
<dbReference type="AlphaFoldDB" id="A0A9R0J324"/>
<evidence type="ECO:0000259" key="3">
    <source>
        <dbReference type="Pfam" id="PF20451"/>
    </source>
</evidence>
<dbReference type="GO" id="GO:0005634">
    <property type="term" value="C:nucleus"/>
    <property type="evidence" value="ECO:0000318"/>
    <property type="project" value="GO_Central"/>
</dbReference>
<dbReference type="GO" id="GO:0005516">
    <property type="term" value="F:calmodulin binding"/>
    <property type="evidence" value="ECO:0007669"/>
    <property type="project" value="InterPro"/>
</dbReference>
<feature type="region of interest" description="Disordered" evidence="1">
    <location>
        <begin position="1"/>
        <end position="24"/>
    </location>
</feature>
<dbReference type="PANTHER" id="PTHR31713">
    <property type="entry name" value="OS02G0177800 PROTEIN"/>
    <property type="match status" value="1"/>
</dbReference>
<evidence type="ECO:0000313" key="4">
    <source>
        <dbReference type="Proteomes" id="UP000813463"/>
    </source>
</evidence>
<keyword evidence="4" id="KW-1185">Reference proteome</keyword>
<dbReference type="Proteomes" id="UP000813463">
    <property type="component" value="Chromosome 4"/>
</dbReference>
<feature type="domain" description="Calmodulin binding protein-like N-terminal" evidence="2">
    <location>
        <begin position="94"/>
        <end position="238"/>
    </location>
</feature>